<dbReference type="GO" id="GO:0000145">
    <property type="term" value="C:exocyst"/>
    <property type="evidence" value="ECO:0007669"/>
    <property type="project" value="InterPro"/>
</dbReference>
<evidence type="ECO:0000259" key="5">
    <source>
        <dbReference type="Pfam" id="PF03081"/>
    </source>
</evidence>
<dbReference type="SUPFAM" id="SSF74788">
    <property type="entry name" value="Cullin repeat-like"/>
    <property type="match status" value="1"/>
</dbReference>
<dbReference type="GO" id="GO:0005935">
    <property type="term" value="C:cellular bud neck"/>
    <property type="evidence" value="ECO:0007669"/>
    <property type="project" value="UniProtKB-SubCell"/>
</dbReference>
<keyword evidence="3 4" id="KW-0268">Exocytosis</keyword>
<dbReference type="AlphaFoldDB" id="A0A4P9YHZ6"/>
<accession>A0A4P9YHZ6</accession>
<dbReference type="PANTHER" id="PTHR12542">
    <property type="entry name" value="EXOCYST COMPLEX PROTEIN EXO70"/>
    <property type="match status" value="1"/>
</dbReference>
<keyword evidence="4" id="KW-0653">Protein transport</keyword>
<keyword evidence="2 4" id="KW-0813">Transport</keyword>
<feature type="domain" description="Exocyst complex subunit Exo70 C-terminal" evidence="5">
    <location>
        <begin position="156"/>
        <end position="486"/>
    </location>
</feature>
<dbReference type="InterPro" id="IPR046364">
    <property type="entry name" value="Exo70_C"/>
</dbReference>
<dbReference type="InterPro" id="IPR016159">
    <property type="entry name" value="Cullin_repeat-like_dom_sf"/>
</dbReference>
<dbReference type="GO" id="GO:0005546">
    <property type="term" value="F:phosphatidylinositol-4,5-bisphosphate binding"/>
    <property type="evidence" value="ECO:0007669"/>
    <property type="project" value="InterPro"/>
</dbReference>
<dbReference type="EMBL" id="ML005314">
    <property type="protein sequence ID" value="RKP19015.1"/>
    <property type="molecule type" value="Genomic_DNA"/>
</dbReference>
<dbReference type="InterPro" id="IPR004140">
    <property type="entry name" value="Exo70"/>
</dbReference>
<gene>
    <name evidence="6" type="ORF">ROZALSC1DRAFT_29348</name>
</gene>
<dbReference type="PANTHER" id="PTHR12542:SF41">
    <property type="entry name" value="EXOCYST COMPLEX COMPONENT 7"/>
    <property type="match status" value="1"/>
</dbReference>
<evidence type="ECO:0000256" key="3">
    <source>
        <dbReference type="ARBA" id="ARBA00022483"/>
    </source>
</evidence>
<comment type="subcellular location">
    <subcellularLocation>
        <location evidence="4">Bud</location>
    </subcellularLocation>
    <subcellularLocation>
        <location evidence="4">Bud neck</location>
    </subcellularLocation>
</comment>
<reference evidence="7" key="1">
    <citation type="journal article" date="2018" name="Nat. Microbiol.">
        <title>Leveraging single-cell genomics to expand the fungal tree of life.</title>
        <authorList>
            <person name="Ahrendt S.R."/>
            <person name="Quandt C.A."/>
            <person name="Ciobanu D."/>
            <person name="Clum A."/>
            <person name="Salamov A."/>
            <person name="Andreopoulos B."/>
            <person name="Cheng J.F."/>
            <person name="Woyke T."/>
            <person name="Pelin A."/>
            <person name="Henrissat B."/>
            <person name="Reynolds N.K."/>
            <person name="Benny G.L."/>
            <person name="Smith M.E."/>
            <person name="James T.Y."/>
            <person name="Grigoriev I.V."/>
        </authorList>
    </citation>
    <scope>NUCLEOTIDE SEQUENCE [LARGE SCALE GENOMIC DNA]</scope>
    <source>
        <strain evidence="7">CSF55</strain>
    </source>
</reference>
<evidence type="ECO:0000256" key="1">
    <source>
        <dbReference type="ARBA" id="ARBA00006756"/>
    </source>
</evidence>
<dbReference type="Proteomes" id="UP000281549">
    <property type="component" value="Unassembled WGS sequence"/>
</dbReference>
<comment type="function">
    <text evidence="4">Involved in the secretory pathway as part of the exocyst complex which tethers secretory vesicles to the sites of exocytosis. Also plays a role in the assembly of the exocyst.</text>
</comment>
<dbReference type="GO" id="GO:0006887">
    <property type="term" value="P:exocytosis"/>
    <property type="evidence" value="ECO:0007669"/>
    <property type="project" value="UniProtKB-KW"/>
</dbReference>
<evidence type="ECO:0000256" key="2">
    <source>
        <dbReference type="ARBA" id="ARBA00022448"/>
    </source>
</evidence>
<name>A0A4P9YHZ6_ROZAC</name>
<dbReference type="Pfam" id="PF03081">
    <property type="entry name" value="Exo70_C"/>
    <property type="match status" value="1"/>
</dbReference>
<dbReference type="Pfam" id="PF20669">
    <property type="entry name" value="Exo70_N"/>
    <property type="match status" value="1"/>
</dbReference>
<comment type="similarity">
    <text evidence="1 4">Belongs to the EXO70 family.</text>
</comment>
<organism evidence="6 7">
    <name type="scientific">Rozella allomycis (strain CSF55)</name>
    <dbReference type="NCBI Taxonomy" id="988480"/>
    <lineage>
        <taxon>Eukaryota</taxon>
        <taxon>Fungi</taxon>
        <taxon>Fungi incertae sedis</taxon>
        <taxon>Cryptomycota</taxon>
        <taxon>Cryptomycota incertae sedis</taxon>
        <taxon>Rozella</taxon>
    </lineage>
</organism>
<dbReference type="Gene3D" id="1.20.1280.170">
    <property type="entry name" value="Exocyst complex component Exo70"/>
    <property type="match status" value="1"/>
</dbReference>
<proteinExistence type="inferred from homology"/>
<evidence type="ECO:0000256" key="4">
    <source>
        <dbReference type="RuleBase" id="RU365026"/>
    </source>
</evidence>
<evidence type="ECO:0000313" key="6">
    <source>
        <dbReference type="EMBL" id="RKP19015.1"/>
    </source>
</evidence>
<protein>
    <recommendedName>
        <fullName evidence="4">Exocyst complex protein EXO70</fullName>
    </recommendedName>
</protein>
<dbReference type="GO" id="GO:0015031">
    <property type="term" value="P:protein transport"/>
    <property type="evidence" value="ECO:0007669"/>
    <property type="project" value="UniProtKB-KW"/>
</dbReference>
<sequence length="492" mass="57174">MTLEVMERVIKHIDSIPEEEMFINKGPTQENLDAYISSMKKIDNSIQELLQLNLKSVEKSIIQLRALYKKANSKLEAMFRTLLSINSNIIDPVTTIKQKGINGLKIKEDILKILKVLTFILAEEIRSFYLVKSLYNSSQSCLLNTTKRISLDKFSHPFSTFTDCTLSLMKVEYELIQFLFKDNPNSILQRSIKASMDMFKHTVDSLTTEKKTSFANDYSEMILLLDFCGYLSNTLQKSDKDLIQLTNLEKIHSELLKGSSSLIPEFLESIKVYSAKNPTLAQSATVHEVSSNRLSDYEKEMEFVLSNYKQGFSMNVFLESTLECLQASIDHRSKNYKKQVQIIIFKLNNFHYIHKNLKTQFLSNHVSVKLIDKFNELQKSQRDLYLLVWKPVIENCNNLSMTKIFSKSDKMAVKEMFKGFYNDLEESIKVQRSLSIPDTDLKFQLIREVKEMVIPKFMTFCETYVPFTKKTQKYFRYDSETLDAILGRLFEA</sequence>
<evidence type="ECO:0000313" key="7">
    <source>
        <dbReference type="Proteomes" id="UP000281549"/>
    </source>
</evidence>